<dbReference type="Pfam" id="PF01609">
    <property type="entry name" value="DDE_Tnp_1"/>
    <property type="match status" value="1"/>
</dbReference>
<dbReference type="PANTHER" id="PTHR30007">
    <property type="entry name" value="PHP DOMAIN PROTEIN"/>
    <property type="match status" value="1"/>
</dbReference>
<keyword evidence="4" id="KW-1185">Reference proteome</keyword>
<dbReference type="Pfam" id="PF13340">
    <property type="entry name" value="DUF4096"/>
    <property type="match status" value="1"/>
</dbReference>
<name>A0A2C7A039_9PROT</name>
<dbReference type="OrthoDB" id="7278099at2"/>
<dbReference type="NCBIfam" id="NF033580">
    <property type="entry name" value="transpos_IS5_3"/>
    <property type="match status" value="1"/>
</dbReference>
<dbReference type="InterPro" id="IPR025161">
    <property type="entry name" value="IS402-like_dom"/>
</dbReference>
<organism evidence="3 4">
    <name type="scientific">Teichococcus rhizosphaerae</name>
    <dbReference type="NCBI Taxonomy" id="1335062"/>
    <lineage>
        <taxon>Bacteria</taxon>
        <taxon>Pseudomonadati</taxon>
        <taxon>Pseudomonadota</taxon>
        <taxon>Alphaproteobacteria</taxon>
        <taxon>Acetobacterales</taxon>
        <taxon>Roseomonadaceae</taxon>
        <taxon>Roseomonas</taxon>
    </lineage>
</organism>
<dbReference type="EMBL" id="PDNU01000047">
    <property type="protein sequence ID" value="PHK93418.1"/>
    <property type="molecule type" value="Genomic_DNA"/>
</dbReference>
<comment type="caution">
    <text evidence="3">The sequence shown here is derived from an EMBL/GenBank/DDBJ whole genome shotgun (WGS) entry which is preliminary data.</text>
</comment>
<evidence type="ECO:0000313" key="3">
    <source>
        <dbReference type="EMBL" id="PHK93418.1"/>
    </source>
</evidence>
<sequence>MSSRKPYPSDVSDEEWALVAPYLTLLPEDAGQREHPLREVFNGLRYLVRYGVAWRAMPNDLPPWHAVYDQAQRWLRVGCFEMLAQDLRAMLRLAQGRTEEPSAAVLDSRTLRSTPESGSRAAWDGHKRVRGSKLHLAVDTLGHLLALQVTPANADDRSAVSTLAEAVQDATGESVDLAYVDQGYTGERPAQAAADHGITLEVVKLPEAKRGFVLLPRRWVVERSFGWFARFRRLARDYERLPETLAGLHLVAFTILLLRRAAELAASA</sequence>
<protein>
    <submittedName>
        <fullName evidence="3">IS5/IS1182 family transposase</fullName>
    </submittedName>
</protein>
<dbReference type="GO" id="GO:0004803">
    <property type="term" value="F:transposase activity"/>
    <property type="evidence" value="ECO:0007669"/>
    <property type="project" value="InterPro"/>
</dbReference>
<dbReference type="PANTHER" id="PTHR30007:SF0">
    <property type="entry name" value="TRANSPOSASE"/>
    <property type="match status" value="1"/>
</dbReference>
<accession>A0A2C7A039</accession>
<dbReference type="InterPro" id="IPR002559">
    <property type="entry name" value="Transposase_11"/>
</dbReference>
<dbReference type="GO" id="GO:0006313">
    <property type="term" value="P:DNA transposition"/>
    <property type="evidence" value="ECO:0007669"/>
    <property type="project" value="InterPro"/>
</dbReference>
<dbReference type="AlphaFoldDB" id="A0A2C7A039"/>
<dbReference type="GO" id="GO:0003677">
    <property type="term" value="F:DNA binding"/>
    <property type="evidence" value="ECO:0007669"/>
    <property type="project" value="InterPro"/>
</dbReference>
<proteinExistence type="predicted"/>
<evidence type="ECO:0000259" key="2">
    <source>
        <dbReference type="Pfam" id="PF13340"/>
    </source>
</evidence>
<feature type="domain" description="Transposase IS4-like" evidence="1">
    <location>
        <begin position="101"/>
        <end position="256"/>
    </location>
</feature>
<evidence type="ECO:0000313" key="4">
    <source>
        <dbReference type="Proteomes" id="UP000223527"/>
    </source>
</evidence>
<dbReference type="Proteomes" id="UP000223527">
    <property type="component" value="Unassembled WGS sequence"/>
</dbReference>
<feature type="domain" description="Insertion element IS402-like" evidence="2">
    <location>
        <begin position="11"/>
        <end position="83"/>
    </location>
</feature>
<reference evidence="3 4" key="1">
    <citation type="submission" date="2017-10" db="EMBL/GenBank/DDBJ databases">
        <authorList>
            <person name="Banno H."/>
            <person name="Chua N.-H."/>
        </authorList>
    </citation>
    <scope>NUCLEOTIDE SEQUENCE [LARGE SCALE GENOMIC DNA]</scope>
    <source>
        <strain evidence="3 4">YW11</strain>
    </source>
</reference>
<evidence type="ECO:0000259" key="1">
    <source>
        <dbReference type="Pfam" id="PF01609"/>
    </source>
</evidence>
<dbReference type="RefSeq" id="WP_099097026.1">
    <property type="nucleotide sequence ID" value="NZ_PDNU01000047.1"/>
</dbReference>
<gene>
    <name evidence="3" type="ORF">CR162_18625</name>
</gene>